<reference evidence="2 3" key="1">
    <citation type="submission" date="2020-03" db="EMBL/GenBank/DDBJ databases">
        <title>Is there a link between lipid content and antibiotic production in Streptomyces?</title>
        <authorList>
            <person name="David M."/>
            <person name="Lejeune C."/>
            <person name="Abreu S."/>
            <person name="Thibessard A."/>
            <person name="Leblond P."/>
            <person name="Chaminade P."/>
            <person name="Virolle M.-J."/>
        </authorList>
    </citation>
    <scope>NUCLEOTIDE SEQUENCE [LARGE SCALE GENOMIC DNA]</scope>
    <source>
        <strain evidence="2 3">DSM 41481</strain>
    </source>
</reference>
<organism evidence="2 3">
    <name type="scientific">Streptomyces antibioticus</name>
    <dbReference type="NCBI Taxonomy" id="1890"/>
    <lineage>
        <taxon>Bacteria</taxon>
        <taxon>Bacillati</taxon>
        <taxon>Actinomycetota</taxon>
        <taxon>Actinomycetes</taxon>
        <taxon>Kitasatosporales</taxon>
        <taxon>Streptomycetaceae</taxon>
        <taxon>Streptomyces</taxon>
    </lineage>
</organism>
<protein>
    <submittedName>
        <fullName evidence="2">Uncharacterized protein</fullName>
    </submittedName>
</protein>
<evidence type="ECO:0000313" key="3">
    <source>
        <dbReference type="Proteomes" id="UP000502504"/>
    </source>
</evidence>
<keyword evidence="1" id="KW-1133">Transmembrane helix</keyword>
<accession>A0AAE6Y328</accession>
<evidence type="ECO:0000313" key="2">
    <source>
        <dbReference type="EMBL" id="QIT42118.1"/>
    </source>
</evidence>
<dbReference type="EMBL" id="CP050692">
    <property type="protein sequence ID" value="QIT42118.1"/>
    <property type="molecule type" value="Genomic_DNA"/>
</dbReference>
<feature type="transmembrane region" description="Helical" evidence="1">
    <location>
        <begin position="51"/>
        <end position="70"/>
    </location>
</feature>
<name>A0AAE6Y328_STRAT</name>
<dbReference type="RefSeq" id="WP_167797114.1">
    <property type="nucleotide sequence ID" value="NZ_CM007717.1"/>
</dbReference>
<feature type="transmembrane region" description="Helical" evidence="1">
    <location>
        <begin position="6"/>
        <end position="25"/>
    </location>
</feature>
<dbReference type="AlphaFoldDB" id="A0AAE6Y328"/>
<evidence type="ECO:0000256" key="1">
    <source>
        <dbReference type="SAM" id="Phobius"/>
    </source>
</evidence>
<keyword evidence="1" id="KW-0812">Transmembrane</keyword>
<proteinExistence type="predicted"/>
<sequence length="73" mass="8000">MTVEPVAVVALVAEVAIMVLARVGTERRHWDHHKRRGPAPWRKDDSTSVPAVLYGLLLPAFAANAVMVMATPR</sequence>
<dbReference type="Proteomes" id="UP000502504">
    <property type="component" value="Chromosome"/>
</dbReference>
<gene>
    <name evidence="2" type="ORF">HCX60_19555</name>
</gene>
<keyword evidence="1" id="KW-0472">Membrane</keyword>